<protein>
    <submittedName>
        <fullName evidence="1">Uncharacterized protein</fullName>
    </submittedName>
</protein>
<reference evidence="1" key="1">
    <citation type="journal article" date="2020" name="J. ISSAAS">
        <title>Lactobacilli and other gastrointestinal microbiota of Peromyscus leucopus, reservoir host for agents of Lyme disease and other zoonoses in North America.</title>
        <authorList>
            <person name="Milovic A."/>
            <person name="Bassam K."/>
            <person name="Shao H."/>
            <person name="Chatzistamou I."/>
            <person name="Tufts D.M."/>
            <person name="Diuk-Wasser M."/>
            <person name="Barbour A.G."/>
        </authorList>
    </citation>
    <scope>NUCLEOTIDE SEQUENCE</scope>
    <source>
        <strain evidence="1">LL4</strain>
    </source>
</reference>
<name>A0A650EK51_9HELI</name>
<sequence>MSNKHINETISDELTLEMSLEEMALEVIDMLSVALHFAGAKKQHIKDLIELYTEQMDIFYAKLPEDAPYGQEEMIGIIESLRQKYPKFFR</sequence>
<gene>
    <name evidence="1" type="ORF">Helico4rc_0750</name>
</gene>
<accession>A0A650EK51</accession>
<organism evidence="1">
    <name type="scientific">uncultured Helicobacter sp</name>
    <dbReference type="NCBI Taxonomy" id="175537"/>
    <lineage>
        <taxon>Bacteria</taxon>
        <taxon>Pseudomonadati</taxon>
        <taxon>Campylobacterota</taxon>
        <taxon>Epsilonproteobacteria</taxon>
        <taxon>Campylobacterales</taxon>
        <taxon>Helicobacteraceae</taxon>
        <taxon>Helicobacter</taxon>
        <taxon>environmental samples</taxon>
    </lineage>
</organism>
<evidence type="ECO:0000313" key="1">
    <source>
        <dbReference type="EMBL" id="QGT49956.1"/>
    </source>
</evidence>
<dbReference type="EMBL" id="MN577567">
    <property type="protein sequence ID" value="QGT49956.1"/>
    <property type="molecule type" value="Genomic_DNA"/>
</dbReference>
<proteinExistence type="predicted"/>
<dbReference type="AlphaFoldDB" id="A0A650EK51"/>